<dbReference type="Gene3D" id="3.90.1150.220">
    <property type="match status" value="1"/>
</dbReference>
<name>R9P9X3_PSEHS</name>
<sequence length="383" mass="43733">MSDVDKAATARVSWLQSIVSHRIVPAPFAKHLYKRCCTILDLQYTEAAYRTMFDEAAKHLSVLDLELRNFRDQQTGQTMLALVNTKDDALVQGATRYSSNEIAFVKKLIEEIFKARREAYAIPSLEAVRLGSKLRTHLTRDATEELLKNLVDHNWIDYSSDGIYTLSTRALLELRNYLQNEFGDEYFHTCSHCKDIVTLGVGCSYTSRGCTTRYHLHCARNTIGSAVDDDDALQKLAGGFSCSDCGRVWKSRPIGPRALRLSTADHDGFFSSQGEASQAEPPQRRGRRQASEQDDDEENEEEEEQDVKQQHTRTAVTPQDDEEQDEDDDEPTPRRSTRVKPEPDHQQTPLQQPSRRRSHNEQGEDEDDESDEELDIKPRKRAR</sequence>
<dbReference type="GO" id="GO:0008270">
    <property type="term" value="F:zinc ion binding"/>
    <property type="evidence" value="ECO:0007669"/>
    <property type="project" value="UniProtKB-KW"/>
</dbReference>
<dbReference type="eggNOG" id="KOG4718">
    <property type="taxonomic scope" value="Eukaryota"/>
</dbReference>
<organism evidence="20 21">
    <name type="scientific">Pseudozyma hubeiensis (strain SY62)</name>
    <name type="common">Yeast</name>
    <dbReference type="NCBI Taxonomy" id="1305764"/>
    <lineage>
        <taxon>Eukaryota</taxon>
        <taxon>Fungi</taxon>
        <taxon>Dikarya</taxon>
        <taxon>Basidiomycota</taxon>
        <taxon>Ustilaginomycotina</taxon>
        <taxon>Ustilaginomycetes</taxon>
        <taxon>Ustilaginales</taxon>
        <taxon>Ustilaginaceae</taxon>
        <taxon>Pseudozyma</taxon>
    </lineage>
</organism>
<keyword evidence="13 17" id="KW-0862">Zinc</keyword>
<dbReference type="GO" id="GO:0005634">
    <property type="term" value="C:nucleus"/>
    <property type="evidence" value="ECO:0007669"/>
    <property type="project" value="UniProtKB-SubCell"/>
</dbReference>
<evidence type="ECO:0000256" key="18">
    <source>
        <dbReference type="SAM" id="MobiDB-lite"/>
    </source>
</evidence>
<comment type="subunit">
    <text evidence="17">Component of the Smc5-Smc6 complex.</text>
</comment>
<gene>
    <name evidence="20" type="ORF">PHSY_002428</name>
</gene>
<keyword evidence="12 17" id="KW-0833">Ubl conjugation pathway</keyword>
<dbReference type="GO" id="GO:0061630">
    <property type="term" value="F:ubiquitin protein ligase activity"/>
    <property type="evidence" value="ECO:0007669"/>
    <property type="project" value="UniProtKB-EC"/>
</dbReference>
<keyword evidence="10 17" id="KW-0227">DNA damage</keyword>
<dbReference type="Gene3D" id="1.10.10.10">
    <property type="entry name" value="Winged helix-like DNA-binding domain superfamily/Winged helix DNA-binding domain"/>
    <property type="match status" value="1"/>
</dbReference>
<dbReference type="Gene3D" id="3.30.40.10">
    <property type="entry name" value="Zinc/RING finger domain, C3HC4 (zinc finger)"/>
    <property type="match status" value="1"/>
</dbReference>
<evidence type="ECO:0000256" key="1">
    <source>
        <dbReference type="ARBA" id="ARBA00000900"/>
    </source>
</evidence>
<dbReference type="OrthoDB" id="185455at2759"/>
<feature type="compositionally biased region" description="Acidic residues" evidence="18">
    <location>
        <begin position="363"/>
        <end position="374"/>
    </location>
</feature>
<dbReference type="GO" id="GO:0000724">
    <property type="term" value="P:double-strand break repair via homologous recombination"/>
    <property type="evidence" value="ECO:0007669"/>
    <property type="project" value="TreeGrafter"/>
</dbReference>
<evidence type="ECO:0000256" key="4">
    <source>
        <dbReference type="ARBA" id="ARBA00010258"/>
    </source>
</evidence>
<comment type="similarity">
    <text evidence="4 17">Belongs to the NSE1 family.</text>
</comment>
<keyword evidence="11 17" id="KW-0863">Zinc-finger</keyword>
<keyword evidence="16 17" id="KW-0539">Nucleus</keyword>
<keyword evidence="14 17" id="KW-0233">DNA recombination</keyword>
<dbReference type="Pfam" id="PF07574">
    <property type="entry name" value="SMC_Nse1"/>
    <property type="match status" value="1"/>
</dbReference>
<dbReference type="GeneID" id="24107721"/>
<feature type="domain" description="Non-structural maintenance of chromosomes element 1 RING C4HC3-type" evidence="19">
    <location>
        <begin position="190"/>
        <end position="223"/>
    </location>
</feature>
<comment type="function">
    <text evidence="17">Acts in a DNA repair pathway for removal of UV-induced DNA damage that is distinct from classical nucleotide excision repair and in repair of ionizing radiation damage. Functions in homologous recombination repair of DNA double strand breaks and in recovery of stalled replication forks.</text>
</comment>
<dbReference type="EMBL" id="DF238786">
    <property type="protein sequence ID" value="GAC94855.1"/>
    <property type="molecule type" value="Genomic_DNA"/>
</dbReference>
<evidence type="ECO:0000256" key="16">
    <source>
        <dbReference type="ARBA" id="ARBA00023242"/>
    </source>
</evidence>
<dbReference type="PANTHER" id="PTHR20973:SF0">
    <property type="entry name" value="NON-STRUCTURAL MAINTENANCE OF CHROMOSOMES ELEMENT 1 HOMOLOG"/>
    <property type="match status" value="1"/>
</dbReference>
<keyword evidence="8 17" id="KW-0808">Transferase</keyword>
<accession>R9P9X3</accession>
<comment type="catalytic activity">
    <reaction evidence="1 17">
        <text>S-ubiquitinyl-[E2 ubiquitin-conjugating enzyme]-L-cysteine + [acceptor protein]-L-lysine = [E2 ubiquitin-conjugating enzyme]-L-cysteine + N(6)-ubiquitinyl-[acceptor protein]-L-lysine.</text>
        <dbReference type="EC" id="2.3.2.27"/>
    </reaction>
</comment>
<dbReference type="Proteomes" id="UP000014071">
    <property type="component" value="Unassembled WGS sequence"/>
</dbReference>
<evidence type="ECO:0000256" key="10">
    <source>
        <dbReference type="ARBA" id="ARBA00022763"/>
    </source>
</evidence>
<evidence type="ECO:0000256" key="3">
    <source>
        <dbReference type="ARBA" id="ARBA00004286"/>
    </source>
</evidence>
<dbReference type="AlphaFoldDB" id="R9P9X3"/>
<dbReference type="GO" id="GO:0030915">
    <property type="term" value="C:Smc5-Smc6 complex"/>
    <property type="evidence" value="ECO:0007669"/>
    <property type="project" value="UniProtKB-UniRule"/>
</dbReference>
<evidence type="ECO:0000256" key="17">
    <source>
        <dbReference type="RuleBase" id="RU368018"/>
    </source>
</evidence>
<dbReference type="HOGENOM" id="CLU_662440_0_0_1"/>
<dbReference type="STRING" id="1305764.R9P9X3"/>
<evidence type="ECO:0000256" key="8">
    <source>
        <dbReference type="ARBA" id="ARBA00022679"/>
    </source>
</evidence>
<evidence type="ECO:0000256" key="14">
    <source>
        <dbReference type="ARBA" id="ARBA00023172"/>
    </source>
</evidence>
<dbReference type="InterPro" id="IPR036388">
    <property type="entry name" value="WH-like_DNA-bd_sf"/>
</dbReference>
<keyword evidence="9 17" id="KW-0479">Metal-binding</keyword>
<evidence type="ECO:0000259" key="19">
    <source>
        <dbReference type="Pfam" id="PF08746"/>
    </source>
</evidence>
<dbReference type="Pfam" id="PF08746">
    <property type="entry name" value="zf-RING-like"/>
    <property type="match status" value="1"/>
</dbReference>
<evidence type="ECO:0000313" key="20">
    <source>
        <dbReference type="EMBL" id="GAC94855.1"/>
    </source>
</evidence>
<evidence type="ECO:0000256" key="5">
    <source>
        <dbReference type="ARBA" id="ARBA00012483"/>
    </source>
</evidence>
<evidence type="ECO:0000313" key="21">
    <source>
        <dbReference type="Proteomes" id="UP000014071"/>
    </source>
</evidence>
<dbReference type="RefSeq" id="XP_012188442.1">
    <property type="nucleotide sequence ID" value="XM_012333052.1"/>
</dbReference>
<evidence type="ECO:0000256" key="6">
    <source>
        <dbReference type="ARBA" id="ARBA00019422"/>
    </source>
</evidence>
<proteinExistence type="inferred from homology"/>
<evidence type="ECO:0000256" key="7">
    <source>
        <dbReference type="ARBA" id="ARBA00022454"/>
    </source>
</evidence>
<dbReference type="PANTHER" id="PTHR20973">
    <property type="entry name" value="NON-SMC ELEMENT 1-RELATED"/>
    <property type="match status" value="1"/>
</dbReference>
<dbReference type="InterPro" id="IPR013083">
    <property type="entry name" value="Znf_RING/FYVE/PHD"/>
</dbReference>
<evidence type="ECO:0000256" key="11">
    <source>
        <dbReference type="ARBA" id="ARBA00022771"/>
    </source>
</evidence>
<feature type="region of interest" description="Disordered" evidence="18">
    <location>
        <begin position="267"/>
        <end position="383"/>
    </location>
</feature>
<evidence type="ECO:0000256" key="2">
    <source>
        <dbReference type="ARBA" id="ARBA00004123"/>
    </source>
</evidence>
<keyword evidence="15 17" id="KW-0234">DNA repair</keyword>
<evidence type="ECO:0000256" key="13">
    <source>
        <dbReference type="ARBA" id="ARBA00022833"/>
    </source>
</evidence>
<dbReference type="InterPro" id="IPR014857">
    <property type="entry name" value="Nse1_RING_C4HC3-type"/>
</dbReference>
<comment type="subcellular location">
    <subcellularLocation>
        <location evidence="3">Chromosome</location>
    </subcellularLocation>
    <subcellularLocation>
        <location evidence="2 17">Nucleus</location>
    </subcellularLocation>
</comment>
<keyword evidence="7" id="KW-0158">Chromosome</keyword>
<keyword evidence="21" id="KW-1185">Reference proteome</keyword>
<dbReference type="FunFam" id="3.90.1150.220:FF:000001">
    <property type="entry name" value="Non-structural maintenance of chromosomes element 1 homolog"/>
    <property type="match status" value="1"/>
</dbReference>
<dbReference type="FunFam" id="1.10.10.10:FF:000270">
    <property type="entry name" value="Non-structural maintenance of chromosomes element 1 homolog"/>
    <property type="match status" value="1"/>
</dbReference>
<reference evidence="21" key="1">
    <citation type="journal article" date="2013" name="Genome Announc.">
        <title>Draft genome sequence of the basidiomycetous yeast-like fungus Pseudozyma hubeiensis SY62, which produces an abundant amount of the biosurfactant mannosylerythritol lipids.</title>
        <authorList>
            <person name="Konishi M."/>
            <person name="Hatada Y."/>
            <person name="Horiuchi J."/>
        </authorList>
    </citation>
    <scope>NUCLEOTIDE SEQUENCE [LARGE SCALE GENOMIC DNA]</scope>
    <source>
        <strain evidence="21">SY62</strain>
    </source>
</reference>
<evidence type="ECO:0000256" key="12">
    <source>
        <dbReference type="ARBA" id="ARBA00022786"/>
    </source>
</evidence>
<protein>
    <recommendedName>
        <fullName evidence="6 17">Non-structural maintenance of chromosomes element 1 homolog</fullName>
        <ecNumber evidence="5 17">2.3.2.27</ecNumber>
    </recommendedName>
</protein>
<feature type="compositionally biased region" description="Acidic residues" evidence="18">
    <location>
        <begin position="319"/>
        <end position="330"/>
    </location>
</feature>
<dbReference type="EC" id="2.3.2.27" evidence="5 17"/>
<dbReference type="InterPro" id="IPR011513">
    <property type="entry name" value="Nse1"/>
</dbReference>
<evidence type="ECO:0000256" key="9">
    <source>
        <dbReference type="ARBA" id="ARBA00022723"/>
    </source>
</evidence>
<feature type="compositionally biased region" description="Acidic residues" evidence="18">
    <location>
        <begin position="292"/>
        <end position="305"/>
    </location>
</feature>
<evidence type="ECO:0000256" key="15">
    <source>
        <dbReference type="ARBA" id="ARBA00023204"/>
    </source>
</evidence>